<dbReference type="RefSeq" id="WP_135088032.1">
    <property type="nucleotide sequence ID" value="NZ_SPDV01000029.1"/>
</dbReference>
<gene>
    <name evidence="2" type="ORF">E2493_14520</name>
</gene>
<keyword evidence="1" id="KW-0732">Signal</keyword>
<dbReference type="Proteomes" id="UP000298213">
    <property type="component" value="Unassembled WGS sequence"/>
</dbReference>
<feature type="chain" id="PRO_5021476615" description="DUF4915 domain-containing protein" evidence="1">
    <location>
        <begin position="27"/>
        <end position="357"/>
    </location>
</feature>
<evidence type="ECO:0000313" key="3">
    <source>
        <dbReference type="Proteomes" id="UP000298213"/>
    </source>
</evidence>
<comment type="caution">
    <text evidence="2">The sequence shown here is derived from an EMBL/GenBank/DDBJ whole genome shotgun (WGS) entry which is preliminary data.</text>
</comment>
<evidence type="ECO:0000313" key="2">
    <source>
        <dbReference type="EMBL" id="TFI57577.1"/>
    </source>
</evidence>
<name>A0A4Y8ZQ32_9SPHN</name>
<evidence type="ECO:0000256" key="1">
    <source>
        <dbReference type="SAM" id="SignalP"/>
    </source>
</evidence>
<sequence length="357" mass="38391">MAALRIRKRHLAIAAAIIAAAVCAVAATRFWRDAAPAEAGEEDLQRIVFADGRLWMLTIKGHLLSLAPDEAEPRRSAGKTIDICRLGDGMLALAQRGEVWRLRLRTDGRWRNLPAVPTEGDTLVALGCEGEQAMLVTSRRLIDLQAGTPRAVRLNGELQRLHMATAAPGDAEFAWIGFNVGEWGGGLMRIHRRSGRLEKVHSNRSGEICGGPLNTDCDPVNGIVASPSDPSCAVAAIGMLHMMSHGRIVEVCGTRIRRLYFKALAPQPPAGTLDEGEPSSTVSFFGLALAGGDLWAVGIDGLHRLRPGQPPQFRPLPKFTDRGGYMVSFDVPGVVLVLSNANQRVSLSGAIPLMAVR</sequence>
<proteinExistence type="predicted"/>
<protein>
    <recommendedName>
        <fullName evidence="4">DUF4915 domain-containing protein</fullName>
    </recommendedName>
</protein>
<dbReference type="EMBL" id="SPDV01000029">
    <property type="protein sequence ID" value="TFI57577.1"/>
    <property type="molecule type" value="Genomic_DNA"/>
</dbReference>
<accession>A0A4Y8ZQ32</accession>
<organism evidence="2 3">
    <name type="scientific">Sphingomonas parva</name>
    <dbReference type="NCBI Taxonomy" id="2555898"/>
    <lineage>
        <taxon>Bacteria</taxon>
        <taxon>Pseudomonadati</taxon>
        <taxon>Pseudomonadota</taxon>
        <taxon>Alphaproteobacteria</taxon>
        <taxon>Sphingomonadales</taxon>
        <taxon>Sphingomonadaceae</taxon>
        <taxon>Sphingomonas</taxon>
    </lineage>
</organism>
<dbReference type="AlphaFoldDB" id="A0A4Y8ZQ32"/>
<dbReference type="OrthoDB" id="5959900at2"/>
<evidence type="ECO:0008006" key="4">
    <source>
        <dbReference type="Google" id="ProtNLM"/>
    </source>
</evidence>
<feature type="signal peptide" evidence="1">
    <location>
        <begin position="1"/>
        <end position="26"/>
    </location>
</feature>
<reference evidence="2 3" key="1">
    <citation type="submission" date="2019-03" db="EMBL/GenBank/DDBJ databases">
        <title>Genome sequence of Sphingomonas sp. 17J27-24.</title>
        <authorList>
            <person name="Kim M."/>
            <person name="Maeng S."/>
            <person name="Sathiyaraj S."/>
        </authorList>
    </citation>
    <scope>NUCLEOTIDE SEQUENCE [LARGE SCALE GENOMIC DNA]</scope>
    <source>
        <strain evidence="2 3">17J27-24</strain>
    </source>
</reference>
<keyword evidence="3" id="KW-1185">Reference proteome</keyword>